<comment type="caution">
    <text evidence="1">The sequence shown here is derived from an EMBL/GenBank/DDBJ whole genome shotgun (WGS) entry which is preliminary data.</text>
</comment>
<keyword evidence="2" id="KW-1185">Reference proteome</keyword>
<gene>
    <name evidence="1" type="ORF">O181_061983</name>
</gene>
<sequence>MWMSLREFSQEQDYQKIFSRRYYKYMEEVTARARIGSSRLNLKTRFNTPWKDSVDKSPKESSNNSKYKSADIIINCHILQRTTHVANTFPKRGIINEINIEKEPDVEKYNTNEDKSDDK</sequence>
<accession>A0A9Q3ENW9</accession>
<dbReference type="AlphaFoldDB" id="A0A9Q3ENW9"/>
<proteinExistence type="predicted"/>
<organism evidence="1 2">
    <name type="scientific">Austropuccinia psidii MF-1</name>
    <dbReference type="NCBI Taxonomy" id="1389203"/>
    <lineage>
        <taxon>Eukaryota</taxon>
        <taxon>Fungi</taxon>
        <taxon>Dikarya</taxon>
        <taxon>Basidiomycota</taxon>
        <taxon>Pucciniomycotina</taxon>
        <taxon>Pucciniomycetes</taxon>
        <taxon>Pucciniales</taxon>
        <taxon>Sphaerophragmiaceae</taxon>
        <taxon>Austropuccinia</taxon>
    </lineage>
</organism>
<dbReference type="EMBL" id="AVOT02029434">
    <property type="protein sequence ID" value="MBW0522268.1"/>
    <property type="molecule type" value="Genomic_DNA"/>
</dbReference>
<protein>
    <submittedName>
        <fullName evidence="1">Uncharacterized protein</fullName>
    </submittedName>
</protein>
<reference evidence="1" key="1">
    <citation type="submission" date="2021-03" db="EMBL/GenBank/DDBJ databases">
        <title>Draft genome sequence of rust myrtle Austropuccinia psidii MF-1, a brazilian biotype.</title>
        <authorList>
            <person name="Quecine M.C."/>
            <person name="Pachon D.M.R."/>
            <person name="Bonatelli M.L."/>
            <person name="Correr F.H."/>
            <person name="Franceschini L.M."/>
            <person name="Leite T.F."/>
            <person name="Margarido G.R.A."/>
            <person name="Almeida C.A."/>
            <person name="Ferrarezi J.A."/>
            <person name="Labate C.A."/>
        </authorList>
    </citation>
    <scope>NUCLEOTIDE SEQUENCE</scope>
    <source>
        <strain evidence="1">MF-1</strain>
    </source>
</reference>
<evidence type="ECO:0000313" key="1">
    <source>
        <dbReference type="EMBL" id="MBW0522268.1"/>
    </source>
</evidence>
<name>A0A9Q3ENW9_9BASI</name>
<dbReference type="Proteomes" id="UP000765509">
    <property type="component" value="Unassembled WGS sequence"/>
</dbReference>
<evidence type="ECO:0000313" key="2">
    <source>
        <dbReference type="Proteomes" id="UP000765509"/>
    </source>
</evidence>